<evidence type="ECO:0000256" key="3">
    <source>
        <dbReference type="ARBA" id="ARBA00022692"/>
    </source>
</evidence>
<evidence type="ECO:0000259" key="7">
    <source>
        <dbReference type="Pfam" id="PF01545"/>
    </source>
</evidence>
<feature type="transmembrane region" description="Helical" evidence="6">
    <location>
        <begin position="88"/>
        <end position="108"/>
    </location>
</feature>
<feature type="transmembrane region" description="Helical" evidence="6">
    <location>
        <begin position="181"/>
        <end position="201"/>
    </location>
</feature>
<dbReference type="InterPro" id="IPR027469">
    <property type="entry name" value="Cation_efflux_TMD_sf"/>
</dbReference>
<evidence type="ECO:0000256" key="6">
    <source>
        <dbReference type="SAM" id="Phobius"/>
    </source>
</evidence>
<dbReference type="STRING" id="797277.SAMN05216198_2767"/>
<dbReference type="PANTHER" id="PTHR43840:SF15">
    <property type="entry name" value="MITOCHONDRIAL METAL TRANSPORTER 1-RELATED"/>
    <property type="match status" value="1"/>
</dbReference>
<keyword evidence="5 6" id="KW-0472">Membrane</keyword>
<dbReference type="GO" id="GO:0016020">
    <property type="term" value="C:membrane"/>
    <property type="evidence" value="ECO:0007669"/>
    <property type="project" value="UniProtKB-SubCell"/>
</dbReference>
<dbReference type="RefSeq" id="WP_090274240.1">
    <property type="nucleotide sequence ID" value="NZ_LT629748.1"/>
</dbReference>
<dbReference type="InterPro" id="IPR058533">
    <property type="entry name" value="Cation_efflux_TM"/>
</dbReference>
<dbReference type="SUPFAM" id="SSF161111">
    <property type="entry name" value="Cation efflux protein transmembrane domain-like"/>
    <property type="match status" value="1"/>
</dbReference>
<keyword evidence="9" id="KW-1185">Reference proteome</keyword>
<evidence type="ECO:0000256" key="4">
    <source>
        <dbReference type="ARBA" id="ARBA00022989"/>
    </source>
</evidence>
<evidence type="ECO:0000313" key="8">
    <source>
        <dbReference type="EMBL" id="SDS78259.1"/>
    </source>
</evidence>
<dbReference type="GO" id="GO:0006829">
    <property type="term" value="P:zinc ion transport"/>
    <property type="evidence" value="ECO:0007669"/>
    <property type="project" value="UniProtKB-KW"/>
</dbReference>
<protein>
    <submittedName>
        <fullName evidence="8">Cation diffusion facilitator family transporter</fullName>
    </submittedName>
</protein>
<gene>
    <name evidence="8" type="ORF">SAMN05216198_2767</name>
</gene>
<dbReference type="AlphaFoldDB" id="A0A1H1V232"/>
<evidence type="ECO:0000256" key="2">
    <source>
        <dbReference type="ARBA" id="ARBA00022448"/>
    </source>
</evidence>
<dbReference type="Gene3D" id="1.20.1510.10">
    <property type="entry name" value="Cation efflux protein transmembrane domain"/>
    <property type="match status" value="1"/>
</dbReference>
<evidence type="ECO:0000256" key="5">
    <source>
        <dbReference type="ARBA" id="ARBA00023136"/>
    </source>
</evidence>
<dbReference type="GO" id="GO:0008324">
    <property type="term" value="F:monoatomic cation transmembrane transporter activity"/>
    <property type="evidence" value="ECO:0007669"/>
    <property type="project" value="InterPro"/>
</dbReference>
<dbReference type="OrthoDB" id="9806522at2"/>
<reference evidence="9" key="1">
    <citation type="submission" date="2016-10" db="EMBL/GenBank/DDBJ databases">
        <authorList>
            <person name="Varghese N."/>
            <person name="Submissions S."/>
        </authorList>
    </citation>
    <scope>NUCLEOTIDE SEQUENCE [LARGE SCALE GENOMIC DNA]</scope>
    <source>
        <strain evidence="9">2SM5</strain>
    </source>
</reference>
<keyword evidence="3 6" id="KW-0812">Transmembrane</keyword>
<dbReference type="Pfam" id="PF01545">
    <property type="entry name" value="Cation_efflux"/>
    <property type="match status" value="1"/>
</dbReference>
<name>A0A1H1V232_9GAMM</name>
<dbReference type="EMBL" id="LT629748">
    <property type="protein sequence ID" value="SDS78259.1"/>
    <property type="molecule type" value="Genomic_DNA"/>
</dbReference>
<feature type="transmembrane region" description="Helical" evidence="6">
    <location>
        <begin position="135"/>
        <end position="154"/>
    </location>
</feature>
<dbReference type="PANTHER" id="PTHR43840">
    <property type="entry name" value="MITOCHONDRIAL METAL TRANSPORTER 1-RELATED"/>
    <property type="match status" value="1"/>
</dbReference>
<feature type="domain" description="Cation efflux protein transmembrane" evidence="7">
    <location>
        <begin position="29"/>
        <end position="229"/>
    </location>
</feature>
<evidence type="ECO:0000256" key="1">
    <source>
        <dbReference type="ARBA" id="ARBA00004141"/>
    </source>
</evidence>
<keyword evidence="2" id="KW-0813">Transport</keyword>
<sequence length="318" mass="35684">MKIRQGYELPADKEKLLHKTIRLEWISIFFSLTIVVTVYLAMGSSQAMKMALLEDLLAFVPPAVFLLAMRVRKRSPDEGHPYGYSRAILLAFLAASVAILMFGLFMLFDSASSLIKREHPTIGHFQLFDWQYPIWSGWVMILALTYAMVPPVILGRMKMPLAKELHESTLYADADMNKADWMTSAAAILGVIGIGLGFWWADSVAAAIISLDVLKDGVTHVRKAMLNLMDQRPTETIGNKPLGLEDKIADALLREPDILDACSRLREEGHIVGGEIFVVLAPDQTNVARRVQEIAEQACTLDWRLYDLIVMPVEKIER</sequence>
<proteinExistence type="predicted"/>
<dbReference type="Proteomes" id="UP000243426">
    <property type="component" value="Chromosome I"/>
</dbReference>
<dbReference type="InterPro" id="IPR050291">
    <property type="entry name" value="CDF_Transporter"/>
</dbReference>
<keyword evidence="4 6" id="KW-1133">Transmembrane helix</keyword>
<dbReference type="GO" id="GO:0006826">
    <property type="term" value="P:iron ion transport"/>
    <property type="evidence" value="ECO:0007669"/>
    <property type="project" value="UniProtKB-KW"/>
</dbReference>
<comment type="subcellular location">
    <subcellularLocation>
        <location evidence="1">Membrane</location>
        <topology evidence="1">Multi-pass membrane protein</topology>
    </subcellularLocation>
</comment>
<evidence type="ECO:0000313" key="9">
    <source>
        <dbReference type="Proteomes" id="UP000243426"/>
    </source>
</evidence>
<organism evidence="8 9">
    <name type="scientific">Halopseudomonas litoralis</name>
    <dbReference type="NCBI Taxonomy" id="797277"/>
    <lineage>
        <taxon>Bacteria</taxon>
        <taxon>Pseudomonadati</taxon>
        <taxon>Pseudomonadota</taxon>
        <taxon>Gammaproteobacteria</taxon>
        <taxon>Pseudomonadales</taxon>
        <taxon>Pseudomonadaceae</taxon>
        <taxon>Halopseudomonas</taxon>
    </lineage>
</organism>
<feature type="transmembrane region" description="Helical" evidence="6">
    <location>
        <begin position="21"/>
        <end position="42"/>
    </location>
</feature>
<accession>A0A1H1V232</accession>